<dbReference type="InterPro" id="IPR013783">
    <property type="entry name" value="Ig-like_fold"/>
</dbReference>
<organism evidence="4 5">
    <name type="scientific">Candidatus Lloydbacteria bacterium RIFCSPLOWO2_01_FULL_50_20</name>
    <dbReference type="NCBI Taxonomy" id="1798665"/>
    <lineage>
        <taxon>Bacteria</taxon>
        <taxon>Candidatus Lloydiibacteriota</taxon>
    </lineage>
</organism>
<comment type="caution">
    <text evidence="4">The sequence shown here is derived from an EMBL/GenBank/DDBJ whole genome shotgun (WGS) entry which is preliminary data.</text>
</comment>
<dbReference type="GO" id="GO:0005737">
    <property type="term" value="C:cytoplasm"/>
    <property type="evidence" value="ECO:0007669"/>
    <property type="project" value="UniProtKB-SubCell"/>
</dbReference>
<evidence type="ECO:0000256" key="2">
    <source>
        <dbReference type="ARBA" id="ARBA00022490"/>
    </source>
</evidence>
<evidence type="ECO:0000313" key="5">
    <source>
        <dbReference type="Proteomes" id="UP000178534"/>
    </source>
</evidence>
<comment type="subcellular location">
    <subcellularLocation>
        <location evidence="1">Cytoplasm</location>
    </subcellularLocation>
</comment>
<sequence length="1500" mass="159115">MEHIAVRRFVRVITIGAILFGGTALSLTANAAEPGYGYFSFFAEDLGAGACSPGETQFDFETKNLSNETAVVVENITITVNDQATGATVGTVSGNLISRTNTICINVTTQRVSVKVDGPPNYRDFTGAYTVLNNPEAWAGKRIRAHIHLAPLAQGLSIRPVSPTGQWFSAQPTFDAEVLNMTSTHGVTGVHSFKLYAGALSPATVNVSGSPGVGTYTLTFPSQLQEGWQSWGFYAGLNGGAPDPISSWSGLLAFGIDRTLPIVSSVNTPDKFSFKNDETLTITGSAQDTYSGIQWIRISVDGTEVKRCDFAGSGTQGPLIAPDCVTGTLGPYPVSGSSHSYTITARDTAGNEKTLDSIFFITCDKDSWQKGANPGQFKGCFHDYFTAERYGDAPPGAVIANPAPESATAIEHDFGTLSPITGTDSAFTAVWIGTFTFAPGMYEFVTDANQSALVSFLYSDNTVEQKSYGSNVSFAHTFSAESTVTIRVILYKETPGNTNTDINFSWKPSVCDFNAIGTNQMVGCLYKDVGFNTLHGPAAPGPNVTDPAASGAVYETATAINENWGTGTPDPGLAADNFGAVWKGKFTFLPGWYRFTAGNDDGTMITFQSSIPNNLRCSNAVVSTSSPTQVYNNAFMTVGTTEKTFYCEVLARDDITTVLSMWENTGEAKVNFGWEKQPSGVTYCNTTEAGTNQFKGCLYNGNEEFLGIAGSLPSGPVVTDPANSPKVYTKATALAFDWGDGITPGTTGSPDPAFTGLDNWSAVWKGNFTFPPNTYRFTGRGLTELSVYVDGVRKFNNITASSSSELTFSVPTTALIEAVYEARTGSSIVGFEWELLSPSYYIELINPLSDPYNAFPGYGPVGNLNYTWGSSPEEEDFNSYTALFGQTFSEVNFLTIFGKGGPNPQVHSHSGNPITVYIDIYNPTTSTWKQIWSQNIPAGVRYYFNGLQIPFSQQPVGGVRLRGSAATDSGFHVFSRSVFSFSGPGASPGYAFRASSRSGFTDTITIDAVVPSGVTKAGMWPKSCLLPAFGTCDIYGLNVTTATAGDPYKNYSITFNSANSTGFIINRSIPVTLVVWGFEPALVPKTLGVAFGSPAVYDVGVRSVNGWSGSVSLGSSISPGEPTMTSSFSPTTISLPVGASASSSLLITTGLTTPEAWYTIPISLSGQSREGSWLREIIAGLYVSDTPYAEVSPPPTVTVTATATTVSPAETFRITMTSTGATSCTWTRTSTYSGDWTDQPVPAPNLSYDSGVLGPWASGNATWTFTCTNETGQSSSASVTVTVTGSEPAISVAPPQRDFGNVPINTFETHDFIVSNVGEAGSTLIGTVTSSDTTYFQCIAGCNYSIPAGGSHTVTIRFTPGATVGLIEETITFTANTLPASSVVIPDWGTGVLPISGAGLDFGNVIIGRSKDLVLNLTNYGVTDINVTLAMPHPQYSCLTDCTISISANGGTRNVTIRFTPGAVTTYNGTAYFEEYPLPDGPSFPFTGAGIPGTFKFEEW</sequence>
<dbReference type="EMBL" id="MHLP01000038">
    <property type="protein sequence ID" value="OGZ11374.1"/>
    <property type="molecule type" value="Genomic_DNA"/>
</dbReference>
<dbReference type="PROSITE" id="PS50194">
    <property type="entry name" value="FILAMIN_REPEAT"/>
    <property type="match status" value="1"/>
</dbReference>
<feature type="domain" description="Abnormal spindle-like microcephaly-associated protein ASH" evidence="3">
    <location>
        <begin position="1293"/>
        <end position="1378"/>
    </location>
</feature>
<name>A0A1G2DCM1_9BACT</name>
<reference evidence="4 5" key="1">
    <citation type="journal article" date="2016" name="Nat. Commun.">
        <title>Thousands of microbial genomes shed light on interconnected biogeochemical processes in an aquifer system.</title>
        <authorList>
            <person name="Anantharaman K."/>
            <person name="Brown C.T."/>
            <person name="Hug L.A."/>
            <person name="Sharon I."/>
            <person name="Castelle C.J."/>
            <person name="Probst A.J."/>
            <person name="Thomas B.C."/>
            <person name="Singh A."/>
            <person name="Wilkins M.J."/>
            <person name="Karaoz U."/>
            <person name="Brodie E.L."/>
            <person name="Williams K.H."/>
            <person name="Hubbard S.S."/>
            <person name="Banfield J.F."/>
        </authorList>
    </citation>
    <scope>NUCLEOTIDE SEQUENCE [LARGE SCALE GENOMIC DNA]</scope>
</reference>
<dbReference type="NCBIfam" id="NF012200">
    <property type="entry name" value="choice_anch_D"/>
    <property type="match status" value="2"/>
</dbReference>
<evidence type="ECO:0000256" key="1">
    <source>
        <dbReference type="ARBA" id="ARBA00004496"/>
    </source>
</evidence>
<dbReference type="InterPro" id="IPR017868">
    <property type="entry name" value="Filamin/ABP280_repeat-like"/>
</dbReference>
<accession>A0A1G2DCM1</accession>
<keyword evidence="2" id="KW-0963">Cytoplasm</keyword>
<gene>
    <name evidence="4" type="ORF">A2942_04145</name>
</gene>
<dbReference type="Gene3D" id="2.60.40.10">
    <property type="entry name" value="Immunoglobulins"/>
    <property type="match status" value="3"/>
</dbReference>
<evidence type="ECO:0000259" key="3">
    <source>
        <dbReference type="Pfam" id="PF15780"/>
    </source>
</evidence>
<dbReference type="STRING" id="1798665.A2942_04145"/>
<dbReference type="Proteomes" id="UP000178534">
    <property type="component" value="Unassembled WGS sequence"/>
</dbReference>
<dbReference type="InterPro" id="IPR031549">
    <property type="entry name" value="ASH"/>
</dbReference>
<dbReference type="Pfam" id="PF15780">
    <property type="entry name" value="ASH"/>
    <property type="match status" value="1"/>
</dbReference>
<proteinExistence type="predicted"/>
<evidence type="ECO:0000313" key="4">
    <source>
        <dbReference type="EMBL" id="OGZ11374.1"/>
    </source>
</evidence>
<protein>
    <recommendedName>
        <fullName evidence="3">Abnormal spindle-like microcephaly-associated protein ASH domain-containing protein</fullName>
    </recommendedName>
</protein>